<comment type="caution">
    <text evidence="2">The sequence shown here is derived from an EMBL/GenBank/DDBJ whole genome shotgun (WGS) entry which is preliminary data.</text>
</comment>
<protein>
    <submittedName>
        <fullName evidence="2">Uncharacterized protein</fullName>
    </submittedName>
</protein>
<evidence type="ECO:0000313" key="2">
    <source>
        <dbReference type="EMBL" id="GAG01564.1"/>
    </source>
</evidence>
<accession>X0U722</accession>
<organism evidence="2">
    <name type="scientific">marine sediment metagenome</name>
    <dbReference type="NCBI Taxonomy" id="412755"/>
    <lineage>
        <taxon>unclassified sequences</taxon>
        <taxon>metagenomes</taxon>
        <taxon>ecological metagenomes</taxon>
    </lineage>
</organism>
<proteinExistence type="predicted"/>
<dbReference type="EMBL" id="BARS01029172">
    <property type="protein sequence ID" value="GAG01564.1"/>
    <property type="molecule type" value="Genomic_DNA"/>
</dbReference>
<dbReference type="AlphaFoldDB" id="X0U722"/>
<reference evidence="2" key="1">
    <citation type="journal article" date="2014" name="Front. Microbiol.">
        <title>High frequency of phylogenetically diverse reductive dehalogenase-homologous genes in deep subseafloor sedimentary metagenomes.</title>
        <authorList>
            <person name="Kawai M."/>
            <person name="Futagami T."/>
            <person name="Toyoda A."/>
            <person name="Takaki Y."/>
            <person name="Nishi S."/>
            <person name="Hori S."/>
            <person name="Arai W."/>
            <person name="Tsubouchi T."/>
            <person name="Morono Y."/>
            <person name="Uchiyama I."/>
            <person name="Ito T."/>
            <person name="Fujiyama A."/>
            <person name="Inagaki F."/>
            <person name="Takami H."/>
        </authorList>
    </citation>
    <scope>NUCLEOTIDE SEQUENCE</scope>
    <source>
        <strain evidence="2">Expedition CK06-06</strain>
    </source>
</reference>
<evidence type="ECO:0000256" key="1">
    <source>
        <dbReference type="SAM" id="MobiDB-lite"/>
    </source>
</evidence>
<feature type="non-terminal residue" evidence="2">
    <location>
        <position position="1"/>
    </location>
</feature>
<name>X0U722_9ZZZZ</name>
<sequence length="78" mass="8917">RLLEVREVYEMLGHEVRLETLSPEELAEECGDCRLALELFRVVYTRRKLGAIRDDAVEDEAQEKKAAEQVTGNPGRSE</sequence>
<gene>
    <name evidence="2" type="ORF">S01H1_45626</name>
</gene>
<feature type="region of interest" description="Disordered" evidence="1">
    <location>
        <begin position="58"/>
        <end position="78"/>
    </location>
</feature>